<dbReference type="Pfam" id="PF00668">
    <property type="entry name" value="Condensation"/>
    <property type="match status" value="1"/>
</dbReference>
<dbReference type="CDD" id="cd05930">
    <property type="entry name" value="A_NRPS"/>
    <property type="match status" value="1"/>
</dbReference>
<proteinExistence type="predicted"/>
<evidence type="ECO:0000256" key="3">
    <source>
        <dbReference type="SAM" id="MobiDB-lite"/>
    </source>
</evidence>
<dbReference type="InterPro" id="IPR010071">
    <property type="entry name" value="AA_adenyl_dom"/>
</dbReference>
<dbReference type="GO" id="GO:0044550">
    <property type="term" value="P:secondary metabolite biosynthetic process"/>
    <property type="evidence" value="ECO:0007669"/>
    <property type="project" value="TreeGrafter"/>
</dbReference>
<dbReference type="Pfam" id="PF00550">
    <property type="entry name" value="PP-binding"/>
    <property type="match status" value="1"/>
</dbReference>
<accession>A0A8J7Q9G5</accession>
<dbReference type="InterPro" id="IPR042099">
    <property type="entry name" value="ANL_N_sf"/>
</dbReference>
<dbReference type="InterPro" id="IPR009081">
    <property type="entry name" value="PP-bd_ACP"/>
</dbReference>
<dbReference type="Pfam" id="PF00501">
    <property type="entry name" value="AMP-binding"/>
    <property type="match status" value="1"/>
</dbReference>
<sequence length="1116" mass="123991">MSDIHQRIAGLSPEKRALLLQKLGLEQKAATPSGIPYAENRDQDFPLSFAQQRLWFLQQLEGAGEAYHIPLAFQLDGFFQPELFERAIEALIDQHESLRTVFSERDGVPVQRIGPTRTNIQHLDLSDVAPSQVKARVEAMAEEEAARPFDLSSDPLLRAQVLRLSPRSHVVLLTMHHIVSDGWSLGVLMGDFVALYRAFAEDRPSPLKPLQIQYADFAVWQRNTLRGENLDRQLRFWKENLADLPTLLELPTDFPRPKAMSYRGNVEPLVLSKDLSDRLARLSRAQNTTLYTTLLTAFQLLLGKYARSTDITVGSPIANRTRREVEGLIGLFVNTLVLRNQYENTHSFCEVLARVHQHVLAAHDHQDVPFEQLVDVLQPVRSTAHTPLFQAMFVLQNAPGESEGLPGLTLSTPEREHKVSKFDLHLSMSETDAGLRGSLEYSTDLWRPETIQRFLGHFERLLEAITADPNQAVGRYSLLDDATRALVLNHPETTLFAYDVNHTAHRRFEVQAARAPERPAVIFAGETMSYGELNQRAETMARQLYARGVRLDDTVAVYLERGHALIVALLAVHKLGAGYAPIDPFYPQQRIAYVLEDAQPAMVITEFSLVADLPGDMPTFIVEENHGAAPAYPAIPDGCEDRLAYTIYTSGSTGKPKGVQIPQKALTNFLVSVERRVPIDRDDTLLCVSSLAFDIAEFDVWLPLSLGAAVVLAHKQDILDGTRLVQLIQKHRVTSMQATPSGWRLLLDGLGERRLPGLKIQTGGEALPGELAARMEAAGFQIFSLYGPTETTIYSSFFPVTEPFQGNASLGDAFDNTQLVVLDENLEPVPPGVPGEMYIGGDGLARGYHGRPALTAEKFRPNPFATVPGDRLYQSGDLAKRESNGHFTFLGRADFQVKIRGFRIELGEIEARLASHAGVRQAVVLAHDGGPRGRFLVAYVVGEGKAPSSDTLKSYIAEALPEYMVPEQIIALEAMPLTPNNKLNRKALPAPNQQEAVTQRFVAPATEAEKKLAVIWQNVLGLEKVSSQANFFDIGGHSLLLARVHAALRKQFPKNITLLDLFRYTTISSLAAYLSDSGTAESARGLSQDRAQRQREAAMKQRRKLVRRPRPQRSSN</sequence>
<evidence type="ECO:0000256" key="1">
    <source>
        <dbReference type="ARBA" id="ARBA00022450"/>
    </source>
</evidence>
<dbReference type="RefSeq" id="WP_207859235.1">
    <property type="nucleotide sequence ID" value="NZ_JAFREP010000011.1"/>
</dbReference>
<dbReference type="PROSITE" id="PS50075">
    <property type="entry name" value="CARRIER"/>
    <property type="match status" value="1"/>
</dbReference>
<dbReference type="InterPro" id="IPR001242">
    <property type="entry name" value="Condensation_dom"/>
</dbReference>
<dbReference type="InterPro" id="IPR020806">
    <property type="entry name" value="PKS_PP-bd"/>
</dbReference>
<feature type="domain" description="Carrier" evidence="4">
    <location>
        <begin position="1003"/>
        <end position="1078"/>
    </location>
</feature>
<dbReference type="Gene3D" id="3.40.50.12780">
    <property type="entry name" value="N-terminal domain of ligase-like"/>
    <property type="match status" value="1"/>
</dbReference>
<feature type="region of interest" description="Disordered" evidence="3">
    <location>
        <begin position="1079"/>
        <end position="1116"/>
    </location>
</feature>
<gene>
    <name evidence="5" type="ORF">J3U88_13150</name>
</gene>
<dbReference type="InterPro" id="IPR045851">
    <property type="entry name" value="AMP-bd_C_sf"/>
</dbReference>
<keyword evidence="2" id="KW-0597">Phosphoprotein</keyword>
<dbReference type="EMBL" id="JAFREP010000011">
    <property type="protein sequence ID" value="MBO1319414.1"/>
    <property type="molecule type" value="Genomic_DNA"/>
</dbReference>
<evidence type="ECO:0000256" key="2">
    <source>
        <dbReference type="ARBA" id="ARBA00022553"/>
    </source>
</evidence>
<dbReference type="Gene3D" id="3.30.559.30">
    <property type="entry name" value="Nonribosomal peptide synthetase, condensation domain"/>
    <property type="match status" value="1"/>
</dbReference>
<dbReference type="Proteomes" id="UP000664417">
    <property type="component" value="Unassembled WGS sequence"/>
</dbReference>
<dbReference type="PANTHER" id="PTHR45527">
    <property type="entry name" value="NONRIBOSOMAL PEPTIDE SYNTHETASE"/>
    <property type="match status" value="1"/>
</dbReference>
<dbReference type="AlphaFoldDB" id="A0A8J7Q9G5"/>
<dbReference type="InterPro" id="IPR000873">
    <property type="entry name" value="AMP-dep_synth/lig_dom"/>
</dbReference>
<dbReference type="GO" id="GO:0043041">
    <property type="term" value="P:amino acid activation for nonribosomal peptide biosynthetic process"/>
    <property type="evidence" value="ECO:0007669"/>
    <property type="project" value="TreeGrafter"/>
</dbReference>
<evidence type="ECO:0000313" key="5">
    <source>
        <dbReference type="EMBL" id="MBO1319414.1"/>
    </source>
</evidence>
<dbReference type="CDD" id="cd19531">
    <property type="entry name" value="LCL_NRPS-like"/>
    <property type="match status" value="1"/>
</dbReference>
<dbReference type="SUPFAM" id="SSF56801">
    <property type="entry name" value="Acetyl-CoA synthetase-like"/>
    <property type="match status" value="1"/>
</dbReference>
<dbReference type="Pfam" id="PF13193">
    <property type="entry name" value="AMP-binding_C"/>
    <property type="match status" value="1"/>
</dbReference>
<comment type="caution">
    <text evidence="5">The sequence shown here is derived from an EMBL/GenBank/DDBJ whole genome shotgun (WGS) entry which is preliminary data.</text>
</comment>
<dbReference type="NCBIfam" id="TIGR01733">
    <property type="entry name" value="AA-adenyl-dom"/>
    <property type="match status" value="1"/>
</dbReference>
<dbReference type="Gene3D" id="1.10.1200.10">
    <property type="entry name" value="ACP-like"/>
    <property type="match status" value="1"/>
</dbReference>
<dbReference type="InterPro" id="IPR036736">
    <property type="entry name" value="ACP-like_sf"/>
</dbReference>
<reference evidence="5" key="1">
    <citation type="submission" date="2021-03" db="EMBL/GenBank/DDBJ databases">
        <authorList>
            <person name="Wang G."/>
        </authorList>
    </citation>
    <scope>NUCLEOTIDE SEQUENCE</scope>
    <source>
        <strain evidence="5">KCTC 12899</strain>
    </source>
</reference>
<dbReference type="InterPro" id="IPR023213">
    <property type="entry name" value="CAT-like_dom_sf"/>
</dbReference>
<keyword evidence="1" id="KW-0596">Phosphopantetheine</keyword>
<protein>
    <submittedName>
        <fullName evidence="5">Amino acid adenylation domain-containing protein</fullName>
    </submittedName>
</protein>
<dbReference type="InterPro" id="IPR025110">
    <property type="entry name" value="AMP-bd_C"/>
</dbReference>
<dbReference type="SUPFAM" id="SSF52777">
    <property type="entry name" value="CoA-dependent acyltransferases"/>
    <property type="match status" value="2"/>
</dbReference>
<dbReference type="PANTHER" id="PTHR45527:SF1">
    <property type="entry name" value="FATTY ACID SYNTHASE"/>
    <property type="match status" value="1"/>
</dbReference>
<name>A0A8J7Q9G5_9BACT</name>
<dbReference type="GO" id="GO:0003824">
    <property type="term" value="F:catalytic activity"/>
    <property type="evidence" value="ECO:0007669"/>
    <property type="project" value="InterPro"/>
</dbReference>
<dbReference type="FunFam" id="3.40.50.980:FF:000001">
    <property type="entry name" value="Non-ribosomal peptide synthetase"/>
    <property type="match status" value="1"/>
</dbReference>
<dbReference type="GO" id="GO:0005829">
    <property type="term" value="C:cytosol"/>
    <property type="evidence" value="ECO:0007669"/>
    <property type="project" value="TreeGrafter"/>
</dbReference>
<dbReference type="GO" id="GO:0031177">
    <property type="term" value="F:phosphopantetheine binding"/>
    <property type="evidence" value="ECO:0007669"/>
    <property type="project" value="InterPro"/>
</dbReference>
<feature type="compositionally biased region" description="Basic and acidic residues" evidence="3">
    <location>
        <begin position="1090"/>
        <end position="1099"/>
    </location>
</feature>
<organism evidence="5 6">
    <name type="scientific">Acanthopleuribacter pedis</name>
    <dbReference type="NCBI Taxonomy" id="442870"/>
    <lineage>
        <taxon>Bacteria</taxon>
        <taxon>Pseudomonadati</taxon>
        <taxon>Acidobacteriota</taxon>
        <taxon>Holophagae</taxon>
        <taxon>Acanthopleuribacterales</taxon>
        <taxon>Acanthopleuribacteraceae</taxon>
        <taxon>Acanthopleuribacter</taxon>
    </lineage>
</organism>
<dbReference type="Gene3D" id="3.30.559.10">
    <property type="entry name" value="Chloramphenicol acetyltransferase-like domain"/>
    <property type="match status" value="1"/>
</dbReference>
<evidence type="ECO:0000313" key="6">
    <source>
        <dbReference type="Proteomes" id="UP000664417"/>
    </source>
</evidence>
<keyword evidence="6" id="KW-1185">Reference proteome</keyword>
<dbReference type="FunFam" id="3.30.300.30:FF:000010">
    <property type="entry name" value="Enterobactin synthetase component F"/>
    <property type="match status" value="1"/>
</dbReference>
<dbReference type="FunFam" id="3.30.559.10:FF:000012">
    <property type="entry name" value="Non-ribosomal peptide synthetase"/>
    <property type="match status" value="1"/>
</dbReference>
<dbReference type="SUPFAM" id="SSF47336">
    <property type="entry name" value="ACP-like"/>
    <property type="match status" value="1"/>
</dbReference>
<feature type="compositionally biased region" description="Basic residues" evidence="3">
    <location>
        <begin position="1100"/>
        <end position="1116"/>
    </location>
</feature>
<dbReference type="Gene3D" id="3.30.300.30">
    <property type="match status" value="1"/>
</dbReference>
<evidence type="ECO:0000259" key="4">
    <source>
        <dbReference type="PROSITE" id="PS50075"/>
    </source>
</evidence>
<dbReference type="SMART" id="SM00823">
    <property type="entry name" value="PKS_PP"/>
    <property type="match status" value="1"/>
</dbReference>